<dbReference type="AlphaFoldDB" id="A0A1I8FG74"/>
<sequence>MPVYFNSTRCISTRVWSEAARSEAECALRCIGSTWIKAFRFSNGVCVLSDSLLGAASEGSGVFKRQLEPAPAAPGYELQAGGKRFWVFQQRLAGGIRFNRTWDENLFGFGNISTDFWAEYFDSVPALTCCCNQILKVSAQSESKCAVLSSRSNWSRSFGFSNGVCGLSASDKCAVNNEPTIFKKQTEIQTPADPSKPVPGYELQVGNRLFWVFQQRLTGDVLFNRTWDEYVLGFGNVSTDFWAVSMAHSLRLTLPLGAIACLCLMVSVTARPEGRGGPVHRQRSRPATAASLLSTNEFCRQGLFVHSTNPPSSLMLSLLCPPKINCSRWAPPGTARDDIRCMVKQLDFNDARGVEWDRSLVYQFACGTVSSCMSTEANSNQLCYLASDALDLAAKHYPVIEAEPSIEVVAINCA</sequence>
<organism evidence="2 3">
    <name type="scientific">Macrostomum lignano</name>
    <dbReference type="NCBI Taxonomy" id="282301"/>
    <lineage>
        <taxon>Eukaryota</taxon>
        <taxon>Metazoa</taxon>
        <taxon>Spiralia</taxon>
        <taxon>Lophotrochozoa</taxon>
        <taxon>Platyhelminthes</taxon>
        <taxon>Rhabditophora</taxon>
        <taxon>Macrostomorpha</taxon>
        <taxon>Macrostomida</taxon>
        <taxon>Macrostomidae</taxon>
        <taxon>Macrostomum</taxon>
    </lineage>
</organism>
<dbReference type="Gene3D" id="3.90.215.10">
    <property type="entry name" value="Gamma Fibrinogen, chain A, domain 1"/>
    <property type="match status" value="2"/>
</dbReference>
<dbReference type="Proteomes" id="UP000095280">
    <property type="component" value="Unplaced"/>
</dbReference>
<feature type="domain" description="Fibrinogen C-terminal" evidence="1">
    <location>
        <begin position="78"/>
        <end position="139"/>
    </location>
</feature>
<dbReference type="InterPro" id="IPR014716">
    <property type="entry name" value="Fibrinogen_a/b/g_C_1"/>
</dbReference>
<dbReference type="PANTHER" id="PTHR19143">
    <property type="entry name" value="FIBRINOGEN/TENASCIN/ANGIOPOEITIN"/>
    <property type="match status" value="1"/>
</dbReference>
<name>A0A1I8FG74_9PLAT</name>
<dbReference type="SUPFAM" id="SSF56496">
    <property type="entry name" value="Fibrinogen C-terminal domain-like"/>
    <property type="match status" value="2"/>
</dbReference>
<reference evidence="3" key="1">
    <citation type="submission" date="2016-11" db="UniProtKB">
        <authorList>
            <consortium name="WormBaseParasite"/>
        </authorList>
    </citation>
    <scope>IDENTIFICATION</scope>
</reference>
<feature type="domain" description="Fibrinogen C-terminal" evidence="1">
    <location>
        <begin position="210"/>
        <end position="242"/>
    </location>
</feature>
<evidence type="ECO:0000259" key="1">
    <source>
        <dbReference type="Pfam" id="PF00147"/>
    </source>
</evidence>
<dbReference type="Pfam" id="PF00147">
    <property type="entry name" value="Fibrinogen_C"/>
    <property type="match status" value="2"/>
</dbReference>
<dbReference type="InterPro" id="IPR050373">
    <property type="entry name" value="Fibrinogen_C-term_domain"/>
</dbReference>
<keyword evidence="2" id="KW-1185">Reference proteome</keyword>
<dbReference type="WBParaSite" id="maker-unitig_3365-snap-gene-0.2-mRNA-1">
    <property type="protein sequence ID" value="maker-unitig_3365-snap-gene-0.2-mRNA-1"/>
    <property type="gene ID" value="maker-unitig_3365-snap-gene-0.2"/>
</dbReference>
<accession>A0A1I8FG74</accession>
<dbReference type="GO" id="GO:0005615">
    <property type="term" value="C:extracellular space"/>
    <property type="evidence" value="ECO:0007669"/>
    <property type="project" value="TreeGrafter"/>
</dbReference>
<protein>
    <submittedName>
        <fullName evidence="3">Fibrinogen C-terminal domain-containing protein</fullName>
    </submittedName>
</protein>
<evidence type="ECO:0000313" key="2">
    <source>
        <dbReference type="Proteomes" id="UP000095280"/>
    </source>
</evidence>
<dbReference type="InterPro" id="IPR036056">
    <property type="entry name" value="Fibrinogen-like_C"/>
</dbReference>
<dbReference type="InterPro" id="IPR002181">
    <property type="entry name" value="Fibrinogen_a/b/g_C_dom"/>
</dbReference>
<evidence type="ECO:0000313" key="3">
    <source>
        <dbReference type="WBParaSite" id="maker-unitig_3365-snap-gene-0.2-mRNA-1"/>
    </source>
</evidence>
<proteinExistence type="predicted"/>